<reference evidence="3" key="2">
    <citation type="submission" date="2021-08" db="EMBL/GenBank/DDBJ databases">
        <authorList>
            <person name="Tani A."/>
            <person name="Ola A."/>
            <person name="Ogura Y."/>
            <person name="Katsura K."/>
            <person name="Hayashi T."/>
        </authorList>
    </citation>
    <scope>NUCLEOTIDE SEQUENCE</scope>
    <source>
        <strain evidence="3">DSM 19015</strain>
    </source>
</reference>
<name>A0ABQ4S2T7_9HYPH</name>
<evidence type="ECO:0000256" key="1">
    <source>
        <dbReference type="SAM" id="MobiDB-lite"/>
    </source>
</evidence>
<dbReference type="EMBL" id="BPQP01000089">
    <property type="protein sequence ID" value="GJD97445.1"/>
    <property type="molecule type" value="Genomic_DNA"/>
</dbReference>
<dbReference type="Pfam" id="PF03432">
    <property type="entry name" value="Relaxase"/>
    <property type="match status" value="1"/>
</dbReference>
<feature type="compositionally biased region" description="Basic and acidic residues" evidence="1">
    <location>
        <begin position="331"/>
        <end position="343"/>
    </location>
</feature>
<dbReference type="Proteomes" id="UP001055125">
    <property type="component" value="Unassembled WGS sequence"/>
</dbReference>
<reference evidence="3" key="1">
    <citation type="journal article" date="2021" name="Front. Microbiol.">
        <title>Comprehensive Comparative Genomics and Phenotyping of Methylobacterium Species.</title>
        <authorList>
            <person name="Alessa O."/>
            <person name="Ogura Y."/>
            <person name="Fujitani Y."/>
            <person name="Takami H."/>
            <person name="Hayashi T."/>
            <person name="Sahin N."/>
            <person name="Tani A."/>
        </authorList>
    </citation>
    <scope>NUCLEOTIDE SEQUENCE</scope>
    <source>
        <strain evidence="3">DSM 19015</strain>
    </source>
</reference>
<dbReference type="InterPro" id="IPR005094">
    <property type="entry name" value="Endonuclease_MobA/VirD2"/>
</dbReference>
<evidence type="ECO:0000313" key="4">
    <source>
        <dbReference type="Proteomes" id="UP001055125"/>
    </source>
</evidence>
<evidence type="ECO:0000313" key="3">
    <source>
        <dbReference type="EMBL" id="GJD97445.1"/>
    </source>
</evidence>
<feature type="compositionally biased region" description="Gly residues" evidence="1">
    <location>
        <begin position="302"/>
        <end position="330"/>
    </location>
</feature>
<feature type="region of interest" description="Disordered" evidence="1">
    <location>
        <begin position="302"/>
        <end position="346"/>
    </location>
</feature>
<comment type="caution">
    <text evidence="3">The sequence shown here is derived from an EMBL/GenBank/DDBJ whole genome shotgun (WGS) entry which is preliminary data.</text>
</comment>
<dbReference type="RefSeq" id="WP_238246506.1">
    <property type="nucleotide sequence ID" value="NZ_BPQP01000089.1"/>
</dbReference>
<feature type="domain" description="MobA/VirD2-like nuclease" evidence="2">
    <location>
        <begin position="75"/>
        <end position="144"/>
    </location>
</feature>
<proteinExistence type="predicted"/>
<organism evidence="3 4">
    <name type="scientific">Methylobacterium iners</name>
    <dbReference type="NCBI Taxonomy" id="418707"/>
    <lineage>
        <taxon>Bacteria</taxon>
        <taxon>Pseudomonadati</taxon>
        <taxon>Pseudomonadota</taxon>
        <taxon>Alphaproteobacteria</taxon>
        <taxon>Hyphomicrobiales</taxon>
        <taxon>Methylobacteriaceae</taxon>
        <taxon>Methylobacterium</taxon>
    </lineage>
</organism>
<accession>A0ABQ4S2T7</accession>
<sequence>MISGAMRGKGGDALARHLLKPENDSVEVIAPRGLGSPDLVGQVRELVALSLGGRTDSPCYHVHCDPDLAIEDNDGARRRWWHLFEQEFGLTSQPYCGAVHVKHARRHEHRVYGLVRRDGGVVDLAWDYIRREKVSRIVEHQFGLPPVPSKHARAIAHQLVADGRPEVARWLEAAGMLGIERPVAPLSPQERLVQERTGIKLGNVRAAALAAWHASTDGEGLRVELAARGLRLHAGRAGPVVVDAGGGTHLVTRLVGTASKAADGNRIPAAAVRARLAGLPLTQAGDGNGSVVGAARPAGHVVGGDPGGAGSAGGAGGLGAGRLGGGAEGPDGGRRGAGGRDPDAPLSRLRRLPAWRRGRLAARLSGLALRDSASRMKDIDRARASLGNGLARTDMHGVGQLAPPAPF</sequence>
<evidence type="ECO:0000259" key="2">
    <source>
        <dbReference type="Pfam" id="PF03432"/>
    </source>
</evidence>
<keyword evidence="4" id="KW-1185">Reference proteome</keyword>
<protein>
    <recommendedName>
        <fullName evidence="2">MobA/VirD2-like nuclease domain-containing protein</fullName>
    </recommendedName>
</protein>
<gene>
    <name evidence="3" type="ORF">OCOJLMKI_4676</name>
</gene>